<keyword evidence="1" id="KW-0812">Transmembrane</keyword>
<organism evidence="3 4">
    <name type="scientific">Mucor flavus</name>
    <dbReference type="NCBI Taxonomy" id="439312"/>
    <lineage>
        <taxon>Eukaryota</taxon>
        <taxon>Fungi</taxon>
        <taxon>Fungi incertae sedis</taxon>
        <taxon>Mucoromycota</taxon>
        <taxon>Mucoromycotina</taxon>
        <taxon>Mucoromycetes</taxon>
        <taxon>Mucorales</taxon>
        <taxon>Mucorineae</taxon>
        <taxon>Mucoraceae</taxon>
        <taxon>Mucor</taxon>
    </lineage>
</organism>
<comment type="caution">
    <text evidence="3">The sequence shown here is derived from an EMBL/GenBank/DDBJ whole genome shotgun (WGS) entry which is preliminary data.</text>
</comment>
<proteinExistence type="predicted"/>
<gene>
    <name evidence="3" type="ORF">MFLAVUS_000008</name>
</gene>
<dbReference type="SUPFAM" id="SSF54160">
    <property type="entry name" value="Chromo domain-like"/>
    <property type="match status" value="1"/>
</dbReference>
<sequence>METINIEDNLLREYQTLTNEYWKFLNYGWPVINQKKYHTKRPIPINKIKEIKKVLFEKLGIIPVYFFLVILFGDGDYRGPYNNVEKGLLILYFIVTNQPIEDMDEYIAKSTFHQIYRQFYSANRILKLNKILNFSLQNMFSNIKIRLLNGMLENPTLFSQVTMHLDGHDKRGMVYEHYHFQSNWMNDNFDFEYKNNLANNIDNYSAVPKLNDRINNLDKMKLLQHQFLGLHLSNVINDNNNMDLEIVVNDENNYEIDIILDHKGLVVEDSFYLVKWRNYDNSENSWIHYTKFNTFECINNYWNSK</sequence>
<evidence type="ECO:0000256" key="1">
    <source>
        <dbReference type="SAM" id="Phobius"/>
    </source>
</evidence>
<evidence type="ECO:0000259" key="2">
    <source>
        <dbReference type="PROSITE" id="PS50013"/>
    </source>
</evidence>
<feature type="domain" description="Chromo" evidence="2">
    <location>
        <begin position="254"/>
        <end position="305"/>
    </location>
</feature>
<evidence type="ECO:0000313" key="3">
    <source>
        <dbReference type="EMBL" id="GAA5806661.1"/>
    </source>
</evidence>
<dbReference type="InterPro" id="IPR016197">
    <property type="entry name" value="Chromo-like_dom_sf"/>
</dbReference>
<dbReference type="EMBL" id="BAABUK010000002">
    <property type="protein sequence ID" value="GAA5806661.1"/>
    <property type="molecule type" value="Genomic_DNA"/>
</dbReference>
<protein>
    <recommendedName>
        <fullName evidence="2">Chromo domain-containing protein</fullName>
    </recommendedName>
</protein>
<keyword evidence="1" id="KW-1133">Transmembrane helix</keyword>
<dbReference type="Pfam" id="PF00385">
    <property type="entry name" value="Chromo"/>
    <property type="match status" value="1"/>
</dbReference>
<dbReference type="Gene3D" id="2.40.50.40">
    <property type="match status" value="1"/>
</dbReference>
<feature type="transmembrane region" description="Helical" evidence="1">
    <location>
        <begin position="55"/>
        <end position="73"/>
    </location>
</feature>
<keyword evidence="1" id="KW-0472">Membrane</keyword>
<dbReference type="Proteomes" id="UP001473302">
    <property type="component" value="Unassembled WGS sequence"/>
</dbReference>
<dbReference type="PROSITE" id="PS50013">
    <property type="entry name" value="CHROMO_2"/>
    <property type="match status" value="1"/>
</dbReference>
<accession>A0ABP9YIH2</accession>
<dbReference type="InterPro" id="IPR000953">
    <property type="entry name" value="Chromo/chromo_shadow_dom"/>
</dbReference>
<reference evidence="3 4" key="1">
    <citation type="submission" date="2024-04" db="EMBL/GenBank/DDBJ databases">
        <title>genome sequences of Mucor flavus KT1a and Helicostylum pulchrum KT1b strains isolated from the surface of a dry-aged beef.</title>
        <authorList>
            <person name="Toyotome T."/>
            <person name="Hosono M."/>
            <person name="Torimaru M."/>
            <person name="Fukuda K."/>
            <person name="Mikami N."/>
        </authorList>
    </citation>
    <scope>NUCLEOTIDE SEQUENCE [LARGE SCALE GENOMIC DNA]</scope>
    <source>
        <strain evidence="3 4">KT1a</strain>
    </source>
</reference>
<keyword evidence="4" id="KW-1185">Reference proteome</keyword>
<dbReference type="InterPro" id="IPR023780">
    <property type="entry name" value="Chromo_domain"/>
</dbReference>
<evidence type="ECO:0000313" key="4">
    <source>
        <dbReference type="Proteomes" id="UP001473302"/>
    </source>
</evidence>
<name>A0ABP9YIH2_9FUNG</name>